<name>A0A1U7CZ34_9BACT</name>
<dbReference type="SUPFAM" id="SSF52833">
    <property type="entry name" value="Thioredoxin-like"/>
    <property type="match status" value="1"/>
</dbReference>
<evidence type="ECO:0000313" key="3">
    <source>
        <dbReference type="Proteomes" id="UP000186309"/>
    </source>
</evidence>
<protein>
    <submittedName>
        <fullName evidence="2">Thiol-disulfide oxidoreductase ResA</fullName>
    </submittedName>
</protein>
<reference evidence="3" key="1">
    <citation type="submission" date="2016-12" db="EMBL/GenBank/DDBJ databases">
        <title>Comparative genomics of four Isosphaeraceae planctomycetes: a common pool of plasmids and glycoside hydrolase genes.</title>
        <authorList>
            <person name="Ivanova A."/>
        </authorList>
    </citation>
    <scope>NUCLEOTIDE SEQUENCE [LARGE SCALE GENOMIC DNA]</scope>
    <source>
        <strain evidence="3">PX4</strain>
    </source>
</reference>
<dbReference type="CDD" id="cd02966">
    <property type="entry name" value="TlpA_like_family"/>
    <property type="match status" value="1"/>
</dbReference>
<dbReference type="Gene3D" id="3.40.30.10">
    <property type="entry name" value="Glutaredoxin"/>
    <property type="match status" value="1"/>
</dbReference>
<dbReference type="GO" id="GO:0016491">
    <property type="term" value="F:oxidoreductase activity"/>
    <property type="evidence" value="ECO:0007669"/>
    <property type="project" value="InterPro"/>
</dbReference>
<dbReference type="InterPro" id="IPR036249">
    <property type="entry name" value="Thioredoxin-like_sf"/>
</dbReference>
<dbReference type="Proteomes" id="UP000186309">
    <property type="component" value="Chromosome"/>
</dbReference>
<dbReference type="Pfam" id="PF08534">
    <property type="entry name" value="Redoxin"/>
    <property type="match status" value="1"/>
</dbReference>
<gene>
    <name evidence="2" type="primary">resA_22</name>
    <name evidence="2" type="ORF">BSF38_05809</name>
</gene>
<dbReference type="InterPro" id="IPR050553">
    <property type="entry name" value="Thioredoxin_ResA/DsbE_sf"/>
</dbReference>
<proteinExistence type="predicted"/>
<dbReference type="RefSeq" id="WP_237170673.1">
    <property type="nucleotide sequence ID" value="NZ_CP019082.1"/>
</dbReference>
<dbReference type="AlphaFoldDB" id="A0A1U7CZ34"/>
<sequence>MPPVIELIQKTFPDAEPASGVTFDLISDDPRRREELIVPPGDQNVFNGFETVCFSRGNAQADLCDNSEKCAVRIHVAGVADFARSYSGDGAIARRADGTVTLEKTGDPAARVVADEKTGFVYRDTMSYNDGKSRKEYWGFAPKGTPEGLVFPSLSVEADIQRDRITTIWIKRIESVDLTSPIPPEIFATKLPAGALILDYRDGRDDTYRGVLRAPVTDLVAWADQVALTRKRFIPPVKPGDQAPSIKPAVWLDQTGKTEAPKLDGKVVLVDFWGVSCGPCIGQLPEVREAVEHFKGTDIRIIGLHDSSGTVKEVSEFAAKRGLAYPLAIDRPSSESGWFGATFAAYGVRGIPGTAVLDRHGRIVFIGQFSEAVNKAGELLK</sequence>
<organism evidence="2 3">
    <name type="scientific">Paludisphaera borealis</name>
    <dbReference type="NCBI Taxonomy" id="1387353"/>
    <lineage>
        <taxon>Bacteria</taxon>
        <taxon>Pseudomonadati</taxon>
        <taxon>Planctomycetota</taxon>
        <taxon>Planctomycetia</taxon>
        <taxon>Isosphaerales</taxon>
        <taxon>Isosphaeraceae</taxon>
        <taxon>Paludisphaera</taxon>
    </lineage>
</organism>
<dbReference type="EMBL" id="CP019082">
    <property type="protein sequence ID" value="APW64217.1"/>
    <property type="molecule type" value="Genomic_DNA"/>
</dbReference>
<dbReference type="InterPro" id="IPR013766">
    <property type="entry name" value="Thioredoxin_domain"/>
</dbReference>
<dbReference type="PANTHER" id="PTHR42852:SF13">
    <property type="entry name" value="PROTEIN DIPZ"/>
    <property type="match status" value="1"/>
</dbReference>
<accession>A0A1U7CZ34</accession>
<dbReference type="PROSITE" id="PS51352">
    <property type="entry name" value="THIOREDOXIN_2"/>
    <property type="match status" value="1"/>
</dbReference>
<evidence type="ECO:0000313" key="2">
    <source>
        <dbReference type="EMBL" id="APW64217.1"/>
    </source>
</evidence>
<dbReference type="InterPro" id="IPR013740">
    <property type="entry name" value="Redoxin"/>
</dbReference>
<dbReference type="KEGG" id="pbor:BSF38_05809"/>
<feature type="domain" description="Thioredoxin" evidence="1">
    <location>
        <begin position="237"/>
        <end position="381"/>
    </location>
</feature>
<dbReference type="PANTHER" id="PTHR42852">
    <property type="entry name" value="THIOL:DISULFIDE INTERCHANGE PROTEIN DSBE"/>
    <property type="match status" value="1"/>
</dbReference>
<dbReference type="STRING" id="1387353.BSF38_05809"/>
<keyword evidence="3" id="KW-1185">Reference proteome</keyword>
<evidence type="ECO:0000259" key="1">
    <source>
        <dbReference type="PROSITE" id="PS51352"/>
    </source>
</evidence>